<keyword evidence="2" id="KW-0378">Hydrolase</keyword>
<dbReference type="AlphaFoldDB" id="A0A1I0TLZ9"/>
<evidence type="ECO:0000313" key="3">
    <source>
        <dbReference type="Proteomes" id="UP000198650"/>
    </source>
</evidence>
<dbReference type="CDD" id="cd22362">
    <property type="entry name" value="TnsA_endonuclease-like"/>
    <property type="match status" value="1"/>
</dbReference>
<dbReference type="RefSeq" id="WP_090950954.1">
    <property type="nucleotide sequence ID" value="NZ_FOJS01000038.1"/>
</dbReference>
<dbReference type="SUPFAM" id="SSF52980">
    <property type="entry name" value="Restriction endonuclease-like"/>
    <property type="match status" value="1"/>
</dbReference>
<sequence length="163" mass="19554">MYFLLGGRILFIARFQYHWTFERIDKYIKEGRGQGEFENYKPWLTVRDVPSNGRVAREMGTKVKREYHFLSDLERYFFYILEWQDSVVDIREQYPILEMEKTVEIAELLGFAHPKDPKTKINIVMTTDFMITYKNDQGDVCYAARSIKSFKDLLKKRTLEILL</sequence>
<evidence type="ECO:0000313" key="2">
    <source>
        <dbReference type="EMBL" id="SFA52764.1"/>
    </source>
</evidence>
<dbReference type="GO" id="GO:0003676">
    <property type="term" value="F:nucleic acid binding"/>
    <property type="evidence" value="ECO:0007669"/>
    <property type="project" value="InterPro"/>
</dbReference>
<dbReference type="InterPro" id="IPR011335">
    <property type="entry name" value="Restrct_endonuc-II-like"/>
</dbReference>
<dbReference type="Proteomes" id="UP000198650">
    <property type="component" value="Unassembled WGS sequence"/>
</dbReference>
<dbReference type="InterPro" id="IPR014833">
    <property type="entry name" value="TnsA_N"/>
</dbReference>
<keyword evidence="3" id="KW-1185">Reference proteome</keyword>
<dbReference type="InterPro" id="IPR011856">
    <property type="entry name" value="tRNA_endonuc-like_dom_sf"/>
</dbReference>
<name>A0A1I0TLZ9_9BACL</name>
<dbReference type="Pfam" id="PF08722">
    <property type="entry name" value="Tn7_TnsA-like_N"/>
    <property type="match status" value="1"/>
</dbReference>
<dbReference type="GO" id="GO:0004519">
    <property type="term" value="F:endonuclease activity"/>
    <property type="evidence" value="ECO:0007669"/>
    <property type="project" value="UniProtKB-KW"/>
</dbReference>
<organism evidence="2 3">
    <name type="scientific">Parageobacillus thermantarcticus</name>
    <dbReference type="NCBI Taxonomy" id="186116"/>
    <lineage>
        <taxon>Bacteria</taxon>
        <taxon>Bacillati</taxon>
        <taxon>Bacillota</taxon>
        <taxon>Bacilli</taxon>
        <taxon>Bacillales</taxon>
        <taxon>Anoxybacillaceae</taxon>
        <taxon>Parageobacillus</taxon>
    </lineage>
</organism>
<proteinExistence type="predicted"/>
<keyword evidence="2" id="KW-0540">Nuclease</keyword>
<reference evidence="3" key="1">
    <citation type="submission" date="2016-10" db="EMBL/GenBank/DDBJ databases">
        <authorList>
            <person name="Varghese N."/>
            <person name="Submissions S."/>
        </authorList>
    </citation>
    <scope>NUCLEOTIDE SEQUENCE [LARGE SCALE GENOMIC DNA]</scope>
    <source>
        <strain evidence="3">M1</strain>
    </source>
</reference>
<evidence type="ECO:0000259" key="1">
    <source>
        <dbReference type="Pfam" id="PF08722"/>
    </source>
</evidence>
<dbReference type="OrthoDB" id="5291587at2"/>
<feature type="domain" description="TnsA endonuclease N-terminal" evidence="1">
    <location>
        <begin position="85"/>
        <end position="160"/>
    </location>
</feature>
<gene>
    <name evidence="2" type="ORF">SAMN05192569_103815</name>
</gene>
<protein>
    <submittedName>
        <fullName evidence="2">TnsA endonuclease N terminal</fullName>
    </submittedName>
</protein>
<keyword evidence="2" id="KW-0255">Endonuclease</keyword>
<dbReference type="Gene3D" id="3.40.1350.10">
    <property type="match status" value="1"/>
</dbReference>
<dbReference type="STRING" id="186116.SAMN05192569_103815"/>
<accession>A0A1I0TLZ9</accession>
<dbReference type="EMBL" id="FOJS01000038">
    <property type="protein sequence ID" value="SFA52764.1"/>
    <property type="molecule type" value="Genomic_DNA"/>
</dbReference>